<evidence type="ECO:0000313" key="2">
    <source>
        <dbReference type="Proteomes" id="UP000318065"/>
    </source>
</evidence>
<sequence length="303" mass="33716">MDLQRALYSYYDEVLLRCVPEEARTRDADDAAKVLGLYRAIHLHGTVAEDELAAREDEALVDELCRPYLAWRRWRSRWRLVGRKGGRAVLQRNDGMLISAPESCCRPVSGKRSSSEGEYEVALTALRRRALPGWVVLDGAPPNSVPLDGRVYISLSPDGLEDGWHTLMAALRGSGVLYQAKVVNNRDAARRPDCCVVYVPRSSVPEVASLVDQVLPHDVRDELTPGFALPESRGVAVALAPADRPLASHGLTCAEEIWMAIREEVPGPCTKATAWRHLQALLERQRVRLDGRPESLEVEARRV</sequence>
<keyword evidence="2" id="KW-1185">Reference proteome</keyword>
<dbReference type="AlphaFoldDB" id="A0A510HLZ6"/>
<evidence type="ECO:0000313" key="1">
    <source>
        <dbReference type="EMBL" id="BBL79447.1"/>
    </source>
</evidence>
<name>A0A510HLZ6_9ACTN</name>
<gene>
    <name evidence="1" type="ORF">RxyAA322_13010</name>
</gene>
<protein>
    <submittedName>
        <fullName evidence="1">Uncharacterized protein</fullName>
    </submittedName>
</protein>
<dbReference type="InterPro" id="IPR040871">
    <property type="entry name" value="HopA1"/>
</dbReference>
<organism evidence="1 2">
    <name type="scientific">Rubrobacter xylanophilus</name>
    <dbReference type="NCBI Taxonomy" id="49319"/>
    <lineage>
        <taxon>Bacteria</taxon>
        <taxon>Bacillati</taxon>
        <taxon>Actinomycetota</taxon>
        <taxon>Rubrobacteria</taxon>
        <taxon>Rubrobacterales</taxon>
        <taxon>Rubrobacteraceae</taxon>
        <taxon>Rubrobacter</taxon>
    </lineage>
</organism>
<dbReference type="Pfam" id="PF17914">
    <property type="entry name" value="HopA1"/>
    <property type="match status" value="1"/>
</dbReference>
<dbReference type="Proteomes" id="UP000318065">
    <property type="component" value="Chromosome"/>
</dbReference>
<accession>A0A510HLZ6</accession>
<dbReference type="EMBL" id="AP019791">
    <property type="protein sequence ID" value="BBL79447.1"/>
    <property type="molecule type" value="Genomic_DNA"/>
</dbReference>
<proteinExistence type="predicted"/>
<reference evidence="1" key="1">
    <citation type="journal article" date="2019" name="Microbiol. Resour. Announc.">
        <title>Complete Genome Sequence of Rubrobacter xylanophilus Strain AA3-22, Isolated from Arima Onsen in Japan.</title>
        <authorList>
            <person name="Tomariguchi N."/>
            <person name="Miyazaki K."/>
        </authorList>
    </citation>
    <scope>NUCLEOTIDE SEQUENCE [LARGE SCALE GENOMIC DNA]</scope>
    <source>
        <strain evidence="1">AA3-22</strain>
    </source>
</reference>